<dbReference type="RefSeq" id="WP_380860294.1">
    <property type="nucleotide sequence ID" value="NZ_JBHRXV010000007.1"/>
</dbReference>
<evidence type="ECO:0000259" key="3">
    <source>
        <dbReference type="Pfam" id="PF19780"/>
    </source>
</evidence>
<reference evidence="5" key="1">
    <citation type="journal article" date="2019" name="Int. J. Syst. Evol. Microbiol.">
        <title>The Global Catalogue of Microorganisms (GCM) 10K type strain sequencing project: providing services to taxonomists for standard genome sequencing and annotation.</title>
        <authorList>
            <consortium name="The Broad Institute Genomics Platform"/>
            <consortium name="The Broad Institute Genome Sequencing Center for Infectious Disease"/>
            <person name="Wu L."/>
            <person name="Ma J."/>
        </authorList>
    </citation>
    <scope>NUCLEOTIDE SEQUENCE [LARGE SCALE GENOMIC DNA]</scope>
    <source>
        <strain evidence="5">KCTC 42644</strain>
    </source>
</reference>
<protein>
    <submittedName>
        <fullName evidence="4">DUF6265 family protein</fullName>
    </submittedName>
</protein>
<feature type="compositionally biased region" description="Basic and acidic residues" evidence="1">
    <location>
        <begin position="143"/>
        <end position="156"/>
    </location>
</feature>
<accession>A0ABV7XAA5</accession>
<dbReference type="Pfam" id="PF19780">
    <property type="entry name" value="DUF6265"/>
    <property type="match status" value="1"/>
</dbReference>
<evidence type="ECO:0000313" key="5">
    <source>
        <dbReference type="Proteomes" id="UP001595615"/>
    </source>
</evidence>
<keyword evidence="5" id="KW-1185">Reference proteome</keyword>
<evidence type="ECO:0000313" key="4">
    <source>
        <dbReference type="EMBL" id="MFC3712766.1"/>
    </source>
</evidence>
<sequence>MRVSRIAAAAGLGWLLVAGAAVAADSPTIDALDWLSGDWVSERDARWTEEHWTHPRGGAMLGLGRSGKEARMLGFELMRITTETDGSIIFWGAPGGRRPVPFKLVSQNGTEVAFENPQHGFPKRIAYKREGDRLTATVSGGDESAKSWTYERRHEAVSPGRRSKN</sequence>
<keyword evidence="2" id="KW-0732">Signal</keyword>
<feature type="region of interest" description="Disordered" evidence="1">
    <location>
        <begin position="136"/>
        <end position="165"/>
    </location>
</feature>
<dbReference type="InterPro" id="IPR046232">
    <property type="entry name" value="DUF6265"/>
</dbReference>
<gene>
    <name evidence="4" type="ORF">ACFOMD_09305</name>
</gene>
<organism evidence="4 5">
    <name type="scientific">Sphingoaurantiacus capsulatus</name>
    <dbReference type="NCBI Taxonomy" id="1771310"/>
    <lineage>
        <taxon>Bacteria</taxon>
        <taxon>Pseudomonadati</taxon>
        <taxon>Pseudomonadota</taxon>
        <taxon>Alphaproteobacteria</taxon>
        <taxon>Sphingomonadales</taxon>
        <taxon>Sphingosinicellaceae</taxon>
        <taxon>Sphingoaurantiacus</taxon>
    </lineage>
</organism>
<comment type="caution">
    <text evidence="4">The sequence shown here is derived from an EMBL/GenBank/DDBJ whole genome shotgun (WGS) entry which is preliminary data.</text>
</comment>
<feature type="chain" id="PRO_5047499761" evidence="2">
    <location>
        <begin position="24"/>
        <end position="165"/>
    </location>
</feature>
<evidence type="ECO:0000256" key="2">
    <source>
        <dbReference type="SAM" id="SignalP"/>
    </source>
</evidence>
<name>A0ABV7XAA5_9SPHN</name>
<feature type="domain" description="DUF6265" evidence="3">
    <location>
        <begin position="33"/>
        <end position="139"/>
    </location>
</feature>
<dbReference type="Proteomes" id="UP001595615">
    <property type="component" value="Unassembled WGS sequence"/>
</dbReference>
<feature type="signal peptide" evidence="2">
    <location>
        <begin position="1"/>
        <end position="23"/>
    </location>
</feature>
<proteinExistence type="predicted"/>
<evidence type="ECO:0000256" key="1">
    <source>
        <dbReference type="SAM" id="MobiDB-lite"/>
    </source>
</evidence>
<dbReference type="EMBL" id="JBHRXV010000007">
    <property type="protein sequence ID" value="MFC3712766.1"/>
    <property type="molecule type" value="Genomic_DNA"/>
</dbReference>